<feature type="compositionally biased region" description="Low complexity" evidence="1">
    <location>
        <begin position="73"/>
        <end position="97"/>
    </location>
</feature>
<dbReference type="Proteomes" id="UP000075901">
    <property type="component" value="Unassembled WGS sequence"/>
</dbReference>
<sequence>MAYRVLTTAKKLESVLVGLNRPPHRTVNGPDCEQIIRSLSYLQSRSNKTWNEFIHRIQVFCEKPPKGFEKYYKPPGAAASAGQQQKGKVGESSSSGKDGTATEQQPSSSQSAGTQPDASSRKNDWNLGMFSPQPARGKGGSGGGGGSGRPIGGGEDGDKEKML</sequence>
<evidence type="ECO:0000313" key="3">
    <source>
        <dbReference type="Proteomes" id="UP000075901"/>
    </source>
</evidence>
<evidence type="ECO:0000313" key="2">
    <source>
        <dbReference type="EnsemblMetazoa" id="AMAM007769-PA"/>
    </source>
</evidence>
<proteinExistence type="predicted"/>
<accession>A0A182SJ27</accession>
<dbReference type="VEuPathDB" id="VectorBase:AMAM007769"/>
<evidence type="ECO:0000256" key="1">
    <source>
        <dbReference type="SAM" id="MobiDB-lite"/>
    </source>
</evidence>
<reference evidence="2" key="2">
    <citation type="submission" date="2020-05" db="UniProtKB">
        <authorList>
            <consortium name="EnsemblMetazoa"/>
        </authorList>
    </citation>
    <scope>IDENTIFICATION</scope>
    <source>
        <strain evidence="2">maculatus3</strain>
    </source>
</reference>
<organism evidence="2 3">
    <name type="scientific">Anopheles maculatus</name>
    <dbReference type="NCBI Taxonomy" id="74869"/>
    <lineage>
        <taxon>Eukaryota</taxon>
        <taxon>Metazoa</taxon>
        <taxon>Ecdysozoa</taxon>
        <taxon>Arthropoda</taxon>
        <taxon>Hexapoda</taxon>
        <taxon>Insecta</taxon>
        <taxon>Pterygota</taxon>
        <taxon>Neoptera</taxon>
        <taxon>Endopterygota</taxon>
        <taxon>Diptera</taxon>
        <taxon>Nematocera</taxon>
        <taxon>Culicoidea</taxon>
        <taxon>Culicidae</taxon>
        <taxon>Anophelinae</taxon>
        <taxon>Anopheles</taxon>
        <taxon>Anopheles maculatus group</taxon>
    </lineage>
</organism>
<dbReference type="AlphaFoldDB" id="A0A182SJ27"/>
<reference evidence="3" key="1">
    <citation type="submission" date="2013-09" db="EMBL/GenBank/DDBJ databases">
        <title>The Genome Sequence of Anopheles maculatus species B.</title>
        <authorList>
            <consortium name="The Broad Institute Genomics Platform"/>
            <person name="Neafsey D.E."/>
            <person name="Besansky N."/>
            <person name="Howell P."/>
            <person name="Walton C."/>
            <person name="Young S.K."/>
            <person name="Zeng Q."/>
            <person name="Gargeya S."/>
            <person name="Fitzgerald M."/>
            <person name="Haas B."/>
            <person name="Abouelleil A."/>
            <person name="Allen A.W."/>
            <person name="Alvarado L."/>
            <person name="Arachchi H.M."/>
            <person name="Berlin A.M."/>
            <person name="Chapman S.B."/>
            <person name="Gainer-Dewar J."/>
            <person name="Goldberg J."/>
            <person name="Griggs A."/>
            <person name="Gujja S."/>
            <person name="Hansen M."/>
            <person name="Howarth C."/>
            <person name="Imamovic A."/>
            <person name="Ireland A."/>
            <person name="Larimer J."/>
            <person name="McCowan C."/>
            <person name="Murphy C."/>
            <person name="Pearson M."/>
            <person name="Poon T.W."/>
            <person name="Priest M."/>
            <person name="Roberts A."/>
            <person name="Saif S."/>
            <person name="Shea T."/>
            <person name="Sisk P."/>
            <person name="Sykes S."/>
            <person name="Wortman J."/>
            <person name="Nusbaum C."/>
            <person name="Birren B."/>
        </authorList>
    </citation>
    <scope>NUCLEOTIDE SEQUENCE [LARGE SCALE GENOMIC DNA]</scope>
    <source>
        <strain evidence="3">maculatus3</strain>
    </source>
</reference>
<feature type="region of interest" description="Disordered" evidence="1">
    <location>
        <begin position="68"/>
        <end position="163"/>
    </location>
</feature>
<feature type="compositionally biased region" description="Polar residues" evidence="1">
    <location>
        <begin position="101"/>
        <end position="118"/>
    </location>
</feature>
<name>A0A182SJ27_9DIPT</name>
<dbReference type="EnsemblMetazoa" id="AMAM007769-RA">
    <property type="protein sequence ID" value="AMAM007769-PA"/>
    <property type="gene ID" value="AMAM007769"/>
</dbReference>
<protein>
    <submittedName>
        <fullName evidence="2">Uncharacterized protein</fullName>
    </submittedName>
</protein>
<feature type="compositionally biased region" description="Gly residues" evidence="1">
    <location>
        <begin position="137"/>
        <end position="154"/>
    </location>
</feature>
<keyword evidence="3" id="KW-1185">Reference proteome</keyword>